<evidence type="ECO:0000313" key="1">
    <source>
        <dbReference type="EMBL" id="MBT0773429.1"/>
    </source>
</evidence>
<dbReference type="EMBL" id="JAHBAY010000017">
    <property type="protein sequence ID" value="MBT0773429.1"/>
    <property type="molecule type" value="Genomic_DNA"/>
</dbReference>
<organism evidence="1 2">
    <name type="scientific">Kineosporia corallincola</name>
    <dbReference type="NCBI Taxonomy" id="2835133"/>
    <lineage>
        <taxon>Bacteria</taxon>
        <taxon>Bacillati</taxon>
        <taxon>Actinomycetota</taxon>
        <taxon>Actinomycetes</taxon>
        <taxon>Kineosporiales</taxon>
        <taxon>Kineosporiaceae</taxon>
        <taxon>Kineosporia</taxon>
    </lineage>
</organism>
<gene>
    <name evidence="1" type="ORF">KIH74_31070</name>
</gene>
<reference evidence="1 2" key="1">
    <citation type="submission" date="2021-05" db="EMBL/GenBank/DDBJ databases">
        <title>Kineosporia and Streptomyces sp. nov. two new marine actinobacteria isolated from Coral.</title>
        <authorList>
            <person name="Buangrab K."/>
            <person name="Sutthacheep M."/>
            <person name="Yeemin T."/>
            <person name="Harunari E."/>
            <person name="Igarashi Y."/>
            <person name="Kanchanasin P."/>
            <person name="Tanasupawat S."/>
            <person name="Phongsopitanun W."/>
        </authorList>
    </citation>
    <scope>NUCLEOTIDE SEQUENCE [LARGE SCALE GENOMIC DNA]</scope>
    <source>
        <strain evidence="1 2">J2-2</strain>
    </source>
</reference>
<sequence>MVNVAGRADVDGAQLAAVALVLMSRRAGLPVTGAPPVPPARCAGVHWLRPERVSALGGARGWAVPPHPAERA</sequence>
<comment type="caution">
    <text evidence="1">The sequence shown here is derived from an EMBL/GenBank/DDBJ whole genome shotgun (WGS) entry which is preliminary data.</text>
</comment>
<name>A0ABS5TRK8_9ACTN</name>
<proteinExistence type="predicted"/>
<protein>
    <submittedName>
        <fullName evidence="1">Uncharacterized protein</fullName>
    </submittedName>
</protein>
<keyword evidence="2" id="KW-1185">Reference proteome</keyword>
<evidence type="ECO:0000313" key="2">
    <source>
        <dbReference type="Proteomes" id="UP001197247"/>
    </source>
</evidence>
<accession>A0ABS5TRK8</accession>
<dbReference type="RefSeq" id="WP_214159971.1">
    <property type="nucleotide sequence ID" value="NZ_JAHBAY010000017.1"/>
</dbReference>
<dbReference type="Proteomes" id="UP001197247">
    <property type="component" value="Unassembled WGS sequence"/>
</dbReference>